<keyword evidence="2" id="KW-0966">Cell projection</keyword>
<feature type="domain" description="Flagellar protein FlgJ N-terminal" evidence="1">
    <location>
        <begin position="55"/>
        <end position="103"/>
    </location>
</feature>
<dbReference type="InterPro" id="IPR019301">
    <property type="entry name" value="Flagellar_prot_FlgJ_N"/>
</dbReference>
<evidence type="ECO:0000313" key="3">
    <source>
        <dbReference type="Proteomes" id="UP000186400"/>
    </source>
</evidence>
<dbReference type="AlphaFoldDB" id="A0A1N6PX32"/>
<accession>A0A1N6PX32</accession>
<sequence length="106" mass="11777">MNDSIGGMNQAGPANLAQLQLQNLRYNLPEGSEADQLRQVAQDFEAIFMKQMLDSMRGTLNSENRLVDTGMAGEFYEDMLYDEYAQIMAKTGGIGLADMIVKQHTP</sequence>
<keyword evidence="2" id="KW-0282">Flagellum</keyword>
<evidence type="ECO:0000259" key="1">
    <source>
        <dbReference type="Pfam" id="PF10135"/>
    </source>
</evidence>
<keyword evidence="2" id="KW-0969">Cilium</keyword>
<gene>
    <name evidence="2" type="ORF">SAMN05920897_103173</name>
</gene>
<dbReference type="OrthoDB" id="9796740at2"/>
<dbReference type="RefSeq" id="WP_076487942.1">
    <property type="nucleotide sequence ID" value="NZ_FTMS01000003.1"/>
</dbReference>
<reference evidence="2 3" key="1">
    <citation type="submission" date="2017-01" db="EMBL/GenBank/DDBJ databases">
        <authorList>
            <person name="Mah S.A."/>
            <person name="Swanson W.J."/>
            <person name="Moy G.W."/>
            <person name="Vacquier V.D."/>
        </authorList>
    </citation>
    <scope>NUCLEOTIDE SEQUENCE [LARGE SCALE GENOMIC DNA]</scope>
    <source>
        <strain evidence="2 3">ASpG1</strain>
    </source>
</reference>
<proteinExistence type="predicted"/>
<evidence type="ECO:0000313" key="2">
    <source>
        <dbReference type="EMBL" id="SIQ08890.1"/>
    </source>
</evidence>
<dbReference type="STRING" id="159291.SAMN05920897_103173"/>
<keyword evidence="3" id="KW-1185">Reference proteome</keyword>
<dbReference type="EMBL" id="FTMS01000003">
    <property type="protein sequence ID" value="SIQ08890.1"/>
    <property type="molecule type" value="Genomic_DNA"/>
</dbReference>
<dbReference type="PRINTS" id="PR01002">
    <property type="entry name" value="FLGFLGJ"/>
</dbReference>
<name>A0A1N6PX32_9SPIO</name>
<dbReference type="Proteomes" id="UP000186400">
    <property type="component" value="Unassembled WGS sequence"/>
</dbReference>
<organism evidence="2 3">
    <name type="scientific">Alkalispirochaeta americana</name>
    <dbReference type="NCBI Taxonomy" id="159291"/>
    <lineage>
        <taxon>Bacteria</taxon>
        <taxon>Pseudomonadati</taxon>
        <taxon>Spirochaetota</taxon>
        <taxon>Spirochaetia</taxon>
        <taxon>Spirochaetales</taxon>
        <taxon>Spirochaetaceae</taxon>
        <taxon>Alkalispirochaeta</taxon>
    </lineage>
</organism>
<dbReference type="Pfam" id="PF10135">
    <property type="entry name" value="Rod-binding"/>
    <property type="match status" value="1"/>
</dbReference>
<protein>
    <submittedName>
        <fullName evidence="2">Flagellar protein FlgJ</fullName>
    </submittedName>
</protein>